<feature type="domain" description="DUF4246" evidence="1">
    <location>
        <begin position="7"/>
        <end position="98"/>
    </location>
</feature>
<sequence length="166" mass="18868">MAVTSFNLPYEQSDGKAIEKIWGFTRSVGPARFQSRDRARSLRCIAFPNIYQHQVSPFALVDPTKSGHRKTMALLLVDPEHRIPSTSEIPPQQEHWAQAAMATSEASSAFKLLPPEIRQMVARSTEGFMSEAEAKDYRLSLTDERTAFVGVQDKKWFCTIYNFCEH</sequence>
<name>A0A0C3LM29_9AGAM</name>
<reference evidence="3" key="2">
    <citation type="submission" date="2015-01" db="EMBL/GenBank/DDBJ databases">
        <title>Evolutionary Origins and Diversification of the Mycorrhizal Mutualists.</title>
        <authorList>
            <consortium name="DOE Joint Genome Institute"/>
            <consortium name="Mycorrhizal Genomics Consortium"/>
            <person name="Kohler A."/>
            <person name="Kuo A."/>
            <person name="Nagy L.G."/>
            <person name="Floudas D."/>
            <person name="Copeland A."/>
            <person name="Barry K.W."/>
            <person name="Cichocki N."/>
            <person name="Veneault-Fourrey C."/>
            <person name="LaButti K."/>
            <person name="Lindquist E.A."/>
            <person name="Lipzen A."/>
            <person name="Lundell T."/>
            <person name="Morin E."/>
            <person name="Murat C."/>
            <person name="Riley R."/>
            <person name="Ohm R."/>
            <person name="Sun H."/>
            <person name="Tunlid A."/>
            <person name="Henrissat B."/>
            <person name="Grigoriev I.V."/>
            <person name="Hibbett D.S."/>
            <person name="Martin F."/>
        </authorList>
    </citation>
    <scope>NUCLEOTIDE SEQUENCE [LARGE SCALE GENOMIC DNA]</scope>
    <source>
        <strain evidence="3">MUT 4182</strain>
    </source>
</reference>
<dbReference type="InterPro" id="IPR049192">
    <property type="entry name" value="DUF4246_C"/>
</dbReference>
<evidence type="ECO:0000313" key="3">
    <source>
        <dbReference type="Proteomes" id="UP000054248"/>
    </source>
</evidence>
<evidence type="ECO:0000259" key="1">
    <source>
        <dbReference type="Pfam" id="PF14033"/>
    </source>
</evidence>
<protein>
    <recommendedName>
        <fullName evidence="1">DUF4246 domain-containing protein</fullName>
    </recommendedName>
</protein>
<dbReference type="AlphaFoldDB" id="A0A0C3LM29"/>
<evidence type="ECO:0000313" key="2">
    <source>
        <dbReference type="EMBL" id="KIO22372.1"/>
    </source>
</evidence>
<dbReference type="PANTHER" id="PTHR33119">
    <property type="entry name" value="IFI3P"/>
    <property type="match status" value="1"/>
</dbReference>
<dbReference type="OrthoDB" id="415532at2759"/>
<dbReference type="STRING" id="1051891.A0A0C3LM29"/>
<gene>
    <name evidence="2" type="ORF">M407DRAFT_28091</name>
</gene>
<keyword evidence="3" id="KW-1185">Reference proteome</keyword>
<reference evidence="2 3" key="1">
    <citation type="submission" date="2014-04" db="EMBL/GenBank/DDBJ databases">
        <authorList>
            <consortium name="DOE Joint Genome Institute"/>
            <person name="Kuo A."/>
            <person name="Girlanda M."/>
            <person name="Perotto S."/>
            <person name="Kohler A."/>
            <person name="Nagy L.G."/>
            <person name="Floudas D."/>
            <person name="Copeland A."/>
            <person name="Barry K.W."/>
            <person name="Cichocki N."/>
            <person name="Veneault-Fourrey C."/>
            <person name="LaButti K."/>
            <person name="Lindquist E.A."/>
            <person name="Lipzen A."/>
            <person name="Lundell T."/>
            <person name="Morin E."/>
            <person name="Murat C."/>
            <person name="Sun H."/>
            <person name="Tunlid A."/>
            <person name="Henrissat B."/>
            <person name="Grigoriev I.V."/>
            <person name="Hibbett D.S."/>
            <person name="Martin F."/>
            <person name="Nordberg H.P."/>
            <person name="Cantor M.N."/>
            <person name="Hua S.X."/>
        </authorList>
    </citation>
    <scope>NUCLEOTIDE SEQUENCE [LARGE SCALE GENOMIC DNA]</scope>
    <source>
        <strain evidence="2 3">MUT 4182</strain>
    </source>
</reference>
<dbReference type="HOGENOM" id="CLU_012066_1_1_1"/>
<dbReference type="InterPro" id="IPR025340">
    <property type="entry name" value="DUF4246"/>
</dbReference>
<dbReference type="PANTHER" id="PTHR33119:SF1">
    <property type="entry name" value="FE2OG DIOXYGENASE DOMAIN-CONTAINING PROTEIN"/>
    <property type="match status" value="1"/>
</dbReference>
<accession>A0A0C3LM29</accession>
<proteinExistence type="predicted"/>
<dbReference type="EMBL" id="KN823111">
    <property type="protein sequence ID" value="KIO22372.1"/>
    <property type="molecule type" value="Genomic_DNA"/>
</dbReference>
<dbReference type="Pfam" id="PF14033">
    <property type="entry name" value="DUF4246"/>
    <property type="match status" value="1"/>
</dbReference>
<organism evidence="2 3">
    <name type="scientific">Tulasnella calospora MUT 4182</name>
    <dbReference type="NCBI Taxonomy" id="1051891"/>
    <lineage>
        <taxon>Eukaryota</taxon>
        <taxon>Fungi</taxon>
        <taxon>Dikarya</taxon>
        <taxon>Basidiomycota</taxon>
        <taxon>Agaricomycotina</taxon>
        <taxon>Agaricomycetes</taxon>
        <taxon>Cantharellales</taxon>
        <taxon>Tulasnellaceae</taxon>
        <taxon>Tulasnella</taxon>
    </lineage>
</organism>
<dbReference type="Proteomes" id="UP000054248">
    <property type="component" value="Unassembled WGS sequence"/>
</dbReference>